<organism evidence="7">
    <name type="scientific">Rhodothermus marinus</name>
    <name type="common">Rhodothermus obamensis</name>
    <dbReference type="NCBI Taxonomy" id="29549"/>
    <lineage>
        <taxon>Bacteria</taxon>
        <taxon>Pseudomonadati</taxon>
        <taxon>Rhodothermota</taxon>
        <taxon>Rhodothermia</taxon>
        <taxon>Rhodothermales</taxon>
        <taxon>Rhodothermaceae</taxon>
        <taxon>Rhodothermus</taxon>
    </lineage>
</organism>
<dbReference type="GO" id="GO:0008299">
    <property type="term" value="P:isoprenoid biosynthetic process"/>
    <property type="evidence" value="ECO:0007669"/>
    <property type="project" value="InterPro"/>
</dbReference>
<dbReference type="Pfam" id="PF00348">
    <property type="entry name" value="polyprenyl_synt"/>
    <property type="match status" value="1"/>
</dbReference>
<sequence length="330" mass="36407">MEQARRAVSTHVAELRQMVEAALPQLVDELREPAELYAPVRYVLSSSGKRMRPVLLMLAAELYGRPAATVLPAALAVEVFHAFTLVHDDIMDHAAARRGRPTVHVRWDEATALLCGDYLMGLSYALLGQLEGAPLSRVLALYHRMVERLCEGQALDKAFETRSHISVAEYLQMVDGKTSALLELCLQLGGLLGGASANDLATLEQLGRNLGRAFQIQDDLLDLTATSDQWGKPIGADLLEGKKTFPLLAALEQAEAAEQAWFYERLQRRFRPEEIPEARQRLERLGGLEAARRAVAAYLDEARAALAQLPNGLAAEALAWVLEVLEQRSH</sequence>
<dbReference type="AlphaFoldDB" id="A0A7V2B115"/>
<evidence type="ECO:0000313" key="7">
    <source>
        <dbReference type="EMBL" id="HER96304.1"/>
    </source>
</evidence>
<accession>A0A7V2B115</accession>
<dbReference type="InterPro" id="IPR000092">
    <property type="entry name" value="Polyprenyl_synt"/>
</dbReference>
<evidence type="ECO:0000256" key="1">
    <source>
        <dbReference type="ARBA" id="ARBA00001946"/>
    </source>
</evidence>
<evidence type="ECO:0000256" key="4">
    <source>
        <dbReference type="ARBA" id="ARBA00022723"/>
    </source>
</evidence>
<comment type="similarity">
    <text evidence="2 6">Belongs to the FPP/GGPP synthase family.</text>
</comment>
<dbReference type="InterPro" id="IPR033749">
    <property type="entry name" value="Polyprenyl_synt_CS"/>
</dbReference>
<dbReference type="InterPro" id="IPR008949">
    <property type="entry name" value="Isoprenoid_synthase_dom_sf"/>
</dbReference>
<dbReference type="SUPFAM" id="SSF48576">
    <property type="entry name" value="Terpenoid synthases"/>
    <property type="match status" value="1"/>
</dbReference>
<evidence type="ECO:0000256" key="2">
    <source>
        <dbReference type="ARBA" id="ARBA00006706"/>
    </source>
</evidence>
<dbReference type="Gene3D" id="1.10.600.10">
    <property type="entry name" value="Farnesyl Diphosphate Synthase"/>
    <property type="match status" value="1"/>
</dbReference>
<comment type="caution">
    <text evidence="7">The sequence shown here is derived from an EMBL/GenBank/DDBJ whole genome shotgun (WGS) entry which is preliminary data.</text>
</comment>
<dbReference type="SFLD" id="SFLDG01017">
    <property type="entry name" value="Polyprenyl_Transferase_Like"/>
    <property type="match status" value="1"/>
</dbReference>
<dbReference type="CDD" id="cd00685">
    <property type="entry name" value="Trans_IPPS_HT"/>
    <property type="match status" value="1"/>
</dbReference>
<dbReference type="PROSITE" id="PS00444">
    <property type="entry name" value="POLYPRENYL_SYNTHASE_2"/>
    <property type="match status" value="1"/>
</dbReference>
<evidence type="ECO:0000256" key="5">
    <source>
        <dbReference type="ARBA" id="ARBA00022842"/>
    </source>
</evidence>
<dbReference type="GO" id="GO:0046872">
    <property type="term" value="F:metal ion binding"/>
    <property type="evidence" value="ECO:0007669"/>
    <property type="project" value="UniProtKB-KW"/>
</dbReference>
<dbReference type="PANTHER" id="PTHR12001:SF85">
    <property type="entry name" value="SHORT CHAIN ISOPRENYL DIPHOSPHATE SYNTHASE"/>
    <property type="match status" value="1"/>
</dbReference>
<protein>
    <submittedName>
        <fullName evidence="7">Polyprenyl synthetase family protein</fullName>
    </submittedName>
</protein>
<dbReference type="EMBL" id="DSGB01000005">
    <property type="protein sequence ID" value="HER96304.1"/>
    <property type="molecule type" value="Genomic_DNA"/>
</dbReference>
<dbReference type="SFLD" id="SFLDS00005">
    <property type="entry name" value="Isoprenoid_Synthase_Type_I"/>
    <property type="match status" value="1"/>
</dbReference>
<evidence type="ECO:0000256" key="3">
    <source>
        <dbReference type="ARBA" id="ARBA00022679"/>
    </source>
</evidence>
<gene>
    <name evidence="7" type="ORF">ENO59_07275</name>
</gene>
<keyword evidence="4" id="KW-0479">Metal-binding</keyword>
<evidence type="ECO:0000256" key="6">
    <source>
        <dbReference type="RuleBase" id="RU004466"/>
    </source>
</evidence>
<name>A0A7V2B115_RHOMR</name>
<dbReference type="PROSITE" id="PS00723">
    <property type="entry name" value="POLYPRENYL_SYNTHASE_1"/>
    <property type="match status" value="1"/>
</dbReference>
<reference evidence="7" key="1">
    <citation type="journal article" date="2020" name="mSystems">
        <title>Genome- and Community-Level Interaction Insights into Carbon Utilization and Element Cycling Functions of Hydrothermarchaeota in Hydrothermal Sediment.</title>
        <authorList>
            <person name="Zhou Z."/>
            <person name="Liu Y."/>
            <person name="Xu W."/>
            <person name="Pan J."/>
            <person name="Luo Z.H."/>
            <person name="Li M."/>
        </authorList>
    </citation>
    <scope>NUCLEOTIDE SEQUENCE [LARGE SCALE GENOMIC DNA]</scope>
    <source>
        <strain evidence="7">SpSt-143</strain>
    </source>
</reference>
<dbReference type="GO" id="GO:0004659">
    <property type="term" value="F:prenyltransferase activity"/>
    <property type="evidence" value="ECO:0007669"/>
    <property type="project" value="InterPro"/>
</dbReference>
<comment type="cofactor">
    <cofactor evidence="1">
        <name>Mg(2+)</name>
        <dbReference type="ChEBI" id="CHEBI:18420"/>
    </cofactor>
</comment>
<keyword evidence="5" id="KW-0460">Magnesium</keyword>
<proteinExistence type="inferred from homology"/>
<dbReference type="PANTHER" id="PTHR12001">
    <property type="entry name" value="GERANYLGERANYL PYROPHOSPHATE SYNTHASE"/>
    <property type="match status" value="1"/>
</dbReference>
<keyword evidence="3 6" id="KW-0808">Transferase</keyword>